<dbReference type="Gene3D" id="3.30.2010.10">
    <property type="entry name" value="Metalloproteases ('zincins'), catalytic domain"/>
    <property type="match status" value="1"/>
</dbReference>
<gene>
    <name evidence="2" type="ORF">EGC76_10975</name>
</gene>
<reference evidence="2 3" key="1">
    <citation type="submission" date="2018-12" db="EMBL/GenBank/DDBJ databases">
        <authorList>
            <person name="Li A."/>
            <person name="Zhang M."/>
            <person name="Zhu H."/>
        </authorList>
    </citation>
    <scope>NUCLEOTIDE SEQUENCE [LARGE SCALE GENOMIC DNA]</scope>
    <source>
        <strain evidence="2 3">R04H25</strain>
    </source>
</reference>
<dbReference type="RefSeq" id="WP_128353049.1">
    <property type="nucleotide sequence ID" value="NZ_JBLXIM010000003.1"/>
</dbReference>
<evidence type="ECO:0000313" key="2">
    <source>
        <dbReference type="EMBL" id="RWU08861.1"/>
    </source>
</evidence>
<dbReference type="CDD" id="cd07344">
    <property type="entry name" value="M48_yhfN_like"/>
    <property type="match status" value="1"/>
</dbReference>
<name>A0A443YXV3_9GAMM</name>
<sequence>MTLIYQINRSKRRRNLAIKVAKGKLEIQAPWHMPEATIRAFVNDKHAWIDKHLQRQRRQLDALAPRLWESGERLRWLGEPMTLKVATATRKSVERYGAELFVTKTARSQAVKEPRLTIISWYKRQAEAWLDDFFATWPEHHGLTPSTWSIGDFTSKWGHCTRKQALKFTWKLWIAPPWVVRNVVIHELCHLKEFNHSKAFWRLVEQLSPDYQAAEAWLRQHGVTVLNADYLDYCDENSD</sequence>
<protein>
    <submittedName>
        <fullName evidence="2">M48 family peptidase</fullName>
    </submittedName>
</protein>
<dbReference type="OrthoDB" id="9811177at2"/>
<comment type="caution">
    <text evidence="2">The sequence shown here is derived from an EMBL/GenBank/DDBJ whole genome shotgun (WGS) entry which is preliminary data.</text>
</comment>
<dbReference type="InterPro" id="IPR002725">
    <property type="entry name" value="YgjP-like_metallopeptidase"/>
</dbReference>
<evidence type="ECO:0000259" key="1">
    <source>
        <dbReference type="Pfam" id="PF01863"/>
    </source>
</evidence>
<dbReference type="PANTHER" id="PTHR30399">
    <property type="entry name" value="UNCHARACTERIZED PROTEIN YGJP"/>
    <property type="match status" value="1"/>
</dbReference>
<dbReference type="AlphaFoldDB" id="A0A443YXV3"/>
<dbReference type="Pfam" id="PF01863">
    <property type="entry name" value="YgjP-like"/>
    <property type="match status" value="1"/>
</dbReference>
<accession>A0A443YXV3</accession>
<organism evidence="2 3">
    <name type="scientific">Pseudidiomarina gelatinasegens</name>
    <dbReference type="NCBI Taxonomy" id="2487740"/>
    <lineage>
        <taxon>Bacteria</taxon>
        <taxon>Pseudomonadati</taxon>
        <taxon>Pseudomonadota</taxon>
        <taxon>Gammaproteobacteria</taxon>
        <taxon>Alteromonadales</taxon>
        <taxon>Idiomarinaceae</taxon>
        <taxon>Pseudidiomarina</taxon>
    </lineage>
</organism>
<dbReference type="Proteomes" id="UP000288789">
    <property type="component" value="Unassembled WGS sequence"/>
</dbReference>
<keyword evidence="3" id="KW-1185">Reference proteome</keyword>
<dbReference type="EMBL" id="RSFE01000010">
    <property type="protein sequence ID" value="RWU08861.1"/>
    <property type="molecule type" value="Genomic_DNA"/>
</dbReference>
<dbReference type="PANTHER" id="PTHR30399:SF1">
    <property type="entry name" value="UTP PYROPHOSPHATASE"/>
    <property type="match status" value="1"/>
</dbReference>
<feature type="domain" description="YgjP-like metallopeptidase" evidence="1">
    <location>
        <begin position="14"/>
        <end position="221"/>
    </location>
</feature>
<dbReference type="InterPro" id="IPR053136">
    <property type="entry name" value="UTP_pyrophosphatase-like"/>
</dbReference>
<evidence type="ECO:0000313" key="3">
    <source>
        <dbReference type="Proteomes" id="UP000288789"/>
    </source>
</evidence>
<proteinExistence type="predicted"/>